<gene>
    <name evidence="3" type="ORF">GG681_02865</name>
</gene>
<keyword evidence="2" id="KW-1133">Transmembrane helix</keyword>
<dbReference type="Proteomes" id="UP000436694">
    <property type="component" value="Unassembled WGS sequence"/>
</dbReference>
<dbReference type="RefSeq" id="WP_153544847.1">
    <property type="nucleotide sequence ID" value="NZ_WIXK01000001.1"/>
</dbReference>
<feature type="transmembrane region" description="Helical" evidence="2">
    <location>
        <begin position="107"/>
        <end position="125"/>
    </location>
</feature>
<keyword evidence="2" id="KW-0472">Membrane</keyword>
<evidence type="ECO:0000313" key="3">
    <source>
        <dbReference type="EMBL" id="MQY41568.1"/>
    </source>
</evidence>
<feature type="compositionally biased region" description="Basic and acidic residues" evidence="1">
    <location>
        <begin position="158"/>
        <end position="176"/>
    </location>
</feature>
<dbReference type="AlphaFoldDB" id="A0A844AR58"/>
<keyword evidence="4" id="KW-1185">Reference proteome</keyword>
<feature type="region of interest" description="Disordered" evidence="1">
    <location>
        <begin position="158"/>
        <end position="182"/>
    </location>
</feature>
<protein>
    <submittedName>
        <fullName evidence="3">Carboxylesterase</fullName>
    </submittedName>
</protein>
<evidence type="ECO:0000256" key="2">
    <source>
        <dbReference type="SAM" id="Phobius"/>
    </source>
</evidence>
<organism evidence="3 4">
    <name type="scientific">Tritonibacter aquimaris</name>
    <dbReference type="NCBI Taxonomy" id="2663379"/>
    <lineage>
        <taxon>Bacteria</taxon>
        <taxon>Pseudomonadati</taxon>
        <taxon>Pseudomonadota</taxon>
        <taxon>Alphaproteobacteria</taxon>
        <taxon>Rhodobacterales</taxon>
        <taxon>Paracoccaceae</taxon>
        <taxon>Tritonibacter</taxon>
    </lineage>
</organism>
<name>A0A844AR58_9RHOB</name>
<feature type="transmembrane region" description="Helical" evidence="2">
    <location>
        <begin position="74"/>
        <end position="95"/>
    </location>
</feature>
<sequence>MGMIQTLFGMLFGGGRNVIRDTATVFGENADDAAARSQELRLAALAQMGAELQLSNKTHFDRFIDGLNRLPRPLMAFGTLGLLVAAMVDPIWFAARMQGVALVPEPLWWLLGVIVTFYFGARHQLKSQDYHRDLSRSLARLPQVVENLHEITTLNEHPARIPDRQGRNPALEDWHQSRVRNS</sequence>
<dbReference type="EMBL" id="WIXK01000001">
    <property type="protein sequence ID" value="MQY41568.1"/>
    <property type="molecule type" value="Genomic_DNA"/>
</dbReference>
<comment type="caution">
    <text evidence="3">The sequence shown here is derived from an EMBL/GenBank/DDBJ whole genome shotgun (WGS) entry which is preliminary data.</text>
</comment>
<dbReference type="InterPro" id="IPR021497">
    <property type="entry name" value="GTA_holin_3TM"/>
</dbReference>
<keyword evidence="2" id="KW-0812">Transmembrane</keyword>
<dbReference type="Pfam" id="PF11351">
    <property type="entry name" value="GTA_holin_3TM"/>
    <property type="match status" value="1"/>
</dbReference>
<evidence type="ECO:0000313" key="4">
    <source>
        <dbReference type="Proteomes" id="UP000436694"/>
    </source>
</evidence>
<accession>A0A844AR58</accession>
<proteinExistence type="predicted"/>
<evidence type="ECO:0000256" key="1">
    <source>
        <dbReference type="SAM" id="MobiDB-lite"/>
    </source>
</evidence>
<reference evidence="3 4" key="1">
    <citation type="submission" date="2019-10" db="EMBL/GenBank/DDBJ databases">
        <title>Epibacterium sp. nov., isolated from seawater.</title>
        <authorList>
            <person name="Zhang X."/>
            <person name="Li N."/>
        </authorList>
    </citation>
    <scope>NUCLEOTIDE SEQUENCE [LARGE SCALE GENOMIC DNA]</scope>
    <source>
        <strain evidence="3 4">SM1969</strain>
    </source>
</reference>